<evidence type="ECO:0000256" key="13">
    <source>
        <dbReference type="ARBA" id="ARBA00023012"/>
    </source>
</evidence>
<dbReference type="InterPro" id="IPR003594">
    <property type="entry name" value="HATPase_dom"/>
</dbReference>
<keyword evidence="8 14" id="KW-0812">Transmembrane</keyword>
<dbReference type="Pfam" id="PF11808">
    <property type="entry name" value="PhoR"/>
    <property type="match status" value="1"/>
</dbReference>
<protein>
    <recommendedName>
        <fullName evidence="3">histidine kinase</fullName>
        <ecNumber evidence="3">2.7.13.3</ecNumber>
    </recommendedName>
</protein>
<keyword evidence="10 16" id="KW-0418">Kinase</keyword>
<keyword evidence="9" id="KW-0547">Nucleotide-binding</keyword>
<dbReference type="PROSITE" id="PS50109">
    <property type="entry name" value="HIS_KIN"/>
    <property type="match status" value="1"/>
</dbReference>
<keyword evidence="7" id="KW-0808">Transferase</keyword>
<evidence type="ECO:0000256" key="7">
    <source>
        <dbReference type="ARBA" id="ARBA00022679"/>
    </source>
</evidence>
<evidence type="ECO:0000256" key="14">
    <source>
        <dbReference type="SAM" id="Phobius"/>
    </source>
</evidence>
<evidence type="ECO:0000256" key="12">
    <source>
        <dbReference type="ARBA" id="ARBA00022989"/>
    </source>
</evidence>
<gene>
    <name evidence="16" type="primary">phoR</name>
    <name evidence="16" type="ORF">M8T91_18025</name>
</gene>
<dbReference type="Pfam" id="PF02518">
    <property type="entry name" value="HATPase_c"/>
    <property type="match status" value="1"/>
</dbReference>
<dbReference type="InterPro" id="IPR014310">
    <property type="entry name" value="Sig_transdc_His_kinase_PhoR"/>
</dbReference>
<proteinExistence type="predicted"/>
<dbReference type="PANTHER" id="PTHR45453:SF1">
    <property type="entry name" value="PHOSPHATE REGULON SENSOR PROTEIN PHOR"/>
    <property type="match status" value="1"/>
</dbReference>
<evidence type="ECO:0000256" key="10">
    <source>
        <dbReference type="ARBA" id="ARBA00022777"/>
    </source>
</evidence>
<keyword evidence="4" id="KW-0813">Transport</keyword>
<evidence type="ECO:0000256" key="1">
    <source>
        <dbReference type="ARBA" id="ARBA00000085"/>
    </source>
</evidence>
<evidence type="ECO:0000256" key="8">
    <source>
        <dbReference type="ARBA" id="ARBA00022692"/>
    </source>
</evidence>
<keyword evidence="13" id="KW-0902">Two-component regulatory system</keyword>
<dbReference type="Pfam" id="PF00512">
    <property type="entry name" value="HisKA"/>
    <property type="match status" value="1"/>
</dbReference>
<evidence type="ECO:0000256" key="6">
    <source>
        <dbReference type="ARBA" id="ARBA00022553"/>
    </source>
</evidence>
<dbReference type="CDD" id="cd00082">
    <property type="entry name" value="HisKA"/>
    <property type="match status" value="1"/>
</dbReference>
<evidence type="ECO:0000313" key="16">
    <source>
        <dbReference type="EMBL" id="WKD49763.1"/>
    </source>
</evidence>
<reference evidence="16 17" key="1">
    <citation type="submission" date="2022-05" db="EMBL/GenBank/DDBJ databases">
        <title>Microbulbifer sp. nov., isolated from sponge.</title>
        <authorList>
            <person name="Gao L."/>
        </authorList>
    </citation>
    <scope>NUCLEOTIDE SEQUENCE [LARGE SCALE GENOMIC DNA]</scope>
    <source>
        <strain evidence="16 17">MI-G</strain>
    </source>
</reference>
<evidence type="ECO:0000256" key="2">
    <source>
        <dbReference type="ARBA" id="ARBA00004236"/>
    </source>
</evidence>
<dbReference type="Gene3D" id="3.30.565.10">
    <property type="entry name" value="Histidine kinase-like ATPase, C-terminal domain"/>
    <property type="match status" value="1"/>
</dbReference>
<keyword evidence="14" id="KW-0472">Membrane</keyword>
<organism evidence="16 17">
    <name type="scientific">Microbulbifer spongiae</name>
    <dbReference type="NCBI Taxonomy" id="2944933"/>
    <lineage>
        <taxon>Bacteria</taxon>
        <taxon>Pseudomonadati</taxon>
        <taxon>Pseudomonadota</taxon>
        <taxon>Gammaproteobacteria</taxon>
        <taxon>Cellvibrionales</taxon>
        <taxon>Microbulbiferaceae</taxon>
        <taxon>Microbulbifer</taxon>
    </lineage>
</organism>
<dbReference type="SUPFAM" id="SSF55874">
    <property type="entry name" value="ATPase domain of HSP90 chaperone/DNA topoisomerase II/histidine kinase"/>
    <property type="match status" value="1"/>
</dbReference>
<feature type="domain" description="Histidine kinase" evidence="15">
    <location>
        <begin position="211"/>
        <end position="426"/>
    </location>
</feature>
<evidence type="ECO:0000313" key="17">
    <source>
        <dbReference type="Proteomes" id="UP001321520"/>
    </source>
</evidence>
<comment type="catalytic activity">
    <reaction evidence="1">
        <text>ATP + protein L-histidine = ADP + protein N-phospho-L-histidine.</text>
        <dbReference type="EC" id="2.7.13.3"/>
    </reaction>
</comment>
<dbReference type="InterPro" id="IPR036890">
    <property type="entry name" value="HATPase_C_sf"/>
</dbReference>
<accession>A0ABY9E9T2</accession>
<dbReference type="Gene3D" id="3.30.450.20">
    <property type="entry name" value="PAS domain"/>
    <property type="match status" value="1"/>
</dbReference>
<dbReference type="NCBIfam" id="TIGR02966">
    <property type="entry name" value="phoR_proteo"/>
    <property type="match status" value="1"/>
</dbReference>
<dbReference type="InterPro" id="IPR005467">
    <property type="entry name" value="His_kinase_dom"/>
</dbReference>
<feature type="transmembrane region" description="Helical" evidence="14">
    <location>
        <begin position="12"/>
        <end position="42"/>
    </location>
</feature>
<dbReference type="InterPro" id="IPR036097">
    <property type="entry name" value="HisK_dim/P_sf"/>
</dbReference>
<dbReference type="InterPro" id="IPR050351">
    <property type="entry name" value="BphY/WalK/GraS-like"/>
</dbReference>
<dbReference type="SUPFAM" id="SSF47384">
    <property type="entry name" value="Homodimeric domain of signal transducing histidine kinase"/>
    <property type="match status" value="1"/>
</dbReference>
<dbReference type="PANTHER" id="PTHR45453">
    <property type="entry name" value="PHOSPHATE REGULON SENSOR PROTEIN PHOR"/>
    <property type="match status" value="1"/>
</dbReference>
<dbReference type="SMART" id="SM00387">
    <property type="entry name" value="HATPase_c"/>
    <property type="match status" value="1"/>
</dbReference>
<evidence type="ECO:0000256" key="11">
    <source>
        <dbReference type="ARBA" id="ARBA00022840"/>
    </source>
</evidence>
<dbReference type="GO" id="GO:0016301">
    <property type="term" value="F:kinase activity"/>
    <property type="evidence" value="ECO:0007669"/>
    <property type="project" value="UniProtKB-KW"/>
</dbReference>
<sequence length="444" mass="49475">MFDRSIGEFSRFVLIALGCIILGFIWGNWSIALIAGLAVYLVSLLWQQHRFNRWLAGGRRGPSPSTFGIWGEIYDDFYRIQRRHRRERQKLHAMLRRVQDSTNALREGIVALENGDNLAWWNPAAGELLGLQASDTGQSLVNFVRDPGFVSYMHSDASGVREPLTLPAPGNEALLLQLEVTRYGQNEALVIVRDITRLRNLEQMRRDFVANVSHELRTPLTVITGYLETLQGSDVAPPPWQRPLAQMEEQAARMAALVNDLLLLARLETSECKIGDVPVDVSELIGRVAREARSFSGGRHKVLVQCETDSRIRGDAGELHSAFANLVLNAVKYSPAGGTIQLRWWQDRRGGHFSVQDQGIGIDPVHIPRLTERFYRVDPGRSRGSGGTGLGLAIVKHVLLRHCGEMSIESTPAQGSTFTLHFPEHKLTAKPVPTPKASEEMANT</sequence>
<dbReference type="SMART" id="SM00388">
    <property type="entry name" value="HisKA"/>
    <property type="match status" value="1"/>
</dbReference>
<dbReference type="Proteomes" id="UP001321520">
    <property type="component" value="Chromosome"/>
</dbReference>
<dbReference type="RefSeq" id="WP_301415613.1">
    <property type="nucleotide sequence ID" value="NZ_CP098023.1"/>
</dbReference>
<dbReference type="PRINTS" id="PR00344">
    <property type="entry name" value="BCTRLSENSOR"/>
</dbReference>
<comment type="subcellular location">
    <subcellularLocation>
        <location evidence="2">Cell membrane</location>
    </subcellularLocation>
</comment>
<dbReference type="InterPro" id="IPR003661">
    <property type="entry name" value="HisK_dim/P_dom"/>
</dbReference>
<keyword evidence="11" id="KW-0067">ATP-binding</keyword>
<keyword evidence="5" id="KW-1003">Cell membrane</keyword>
<evidence type="ECO:0000256" key="3">
    <source>
        <dbReference type="ARBA" id="ARBA00012438"/>
    </source>
</evidence>
<evidence type="ECO:0000256" key="9">
    <source>
        <dbReference type="ARBA" id="ARBA00022741"/>
    </source>
</evidence>
<evidence type="ECO:0000256" key="4">
    <source>
        <dbReference type="ARBA" id="ARBA00022448"/>
    </source>
</evidence>
<keyword evidence="12 14" id="KW-1133">Transmembrane helix</keyword>
<name>A0ABY9E9T2_9GAMM</name>
<dbReference type="Gene3D" id="1.10.287.130">
    <property type="match status" value="1"/>
</dbReference>
<evidence type="ECO:0000259" key="15">
    <source>
        <dbReference type="PROSITE" id="PS50109"/>
    </source>
</evidence>
<dbReference type="EC" id="2.7.13.3" evidence="3"/>
<evidence type="ECO:0000256" key="5">
    <source>
        <dbReference type="ARBA" id="ARBA00022475"/>
    </source>
</evidence>
<dbReference type="InterPro" id="IPR021766">
    <property type="entry name" value="PhoR_N"/>
</dbReference>
<dbReference type="EMBL" id="CP098023">
    <property type="protein sequence ID" value="WKD49763.1"/>
    <property type="molecule type" value="Genomic_DNA"/>
</dbReference>
<keyword evidence="6" id="KW-0597">Phosphoprotein</keyword>
<keyword evidence="17" id="KW-1185">Reference proteome</keyword>
<dbReference type="InterPro" id="IPR004358">
    <property type="entry name" value="Sig_transdc_His_kin-like_C"/>
</dbReference>